<evidence type="ECO:0000313" key="1">
    <source>
        <dbReference type="EMBL" id="GJT31663.1"/>
    </source>
</evidence>
<feature type="non-terminal residue" evidence="1">
    <location>
        <position position="1"/>
    </location>
</feature>
<reference evidence="1" key="1">
    <citation type="journal article" date="2022" name="Int. J. Mol. Sci.">
        <title>Draft Genome of Tanacetum Coccineum: Genomic Comparison of Closely Related Tanacetum-Family Plants.</title>
        <authorList>
            <person name="Yamashiro T."/>
            <person name="Shiraishi A."/>
            <person name="Nakayama K."/>
            <person name="Satake H."/>
        </authorList>
    </citation>
    <scope>NUCLEOTIDE SEQUENCE</scope>
</reference>
<dbReference type="EMBL" id="BQNB010014724">
    <property type="protein sequence ID" value="GJT31663.1"/>
    <property type="molecule type" value="Genomic_DNA"/>
</dbReference>
<evidence type="ECO:0000313" key="2">
    <source>
        <dbReference type="Proteomes" id="UP001151760"/>
    </source>
</evidence>
<accession>A0ABQ5D0D3</accession>
<sequence>VFDYFASVENTRGETRMTPGDLMRVIVPVYPPSESNVVRDGSFRGERLCTIRIIHAF</sequence>
<dbReference type="Proteomes" id="UP001151760">
    <property type="component" value="Unassembled WGS sequence"/>
</dbReference>
<gene>
    <name evidence="1" type="ORF">Tco_0922082</name>
</gene>
<organism evidence="1 2">
    <name type="scientific">Tanacetum coccineum</name>
    <dbReference type="NCBI Taxonomy" id="301880"/>
    <lineage>
        <taxon>Eukaryota</taxon>
        <taxon>Viridiplantae</taxon>
        <taxon>Streptophyta</taxon>
        <taxon>Embryophyta</taxon>
        <taxon>Tracheophyta</taxon>
        <taxon>Spermatophyta</taxon>
        <taxon>Magnoliopsida</taxon>
        <taxon>eudicotyledons</taxon>
        <taxon>Gunneridae</taxon>
        <taxon>Pentapetalae</taxon>
        <taxon>asterids</taxon>
        <taxon>campanulids</taxon>
        <taxon>Asterales</taxon>
        <taxon>Asteraceae</taxon>
        <taxon>Asteroideae</taxon>
        <taxon>Anthemideae</taxon>
        <taxon>Anthemidinae</taxon>
        <taxon>Tanacetum</taxon>
    </lineage>
</organism>
<protein>
    <submittedName>
        <fullName evidence="1">Calcium uptake protein, mitochondrial</fullName>
    </submittedName>
</protein>
<comment type="caution">
    <text evidence="1">The sequence shown here is derived from an EMBL/GenBank/DDBJ whole genome shotgun (WGS) entry which is preliminary data.</text>
</comment>
<reference evidence="1" key="2">
    <citation type="submission" date="2022-01" db="EMBL/GenBank/DDBJ databases">
        <authorList>
            <person name="Yamashiro T."/>
            <person name="Shiraishi A."/>
            <person name="Satake H."/>
            <person name="Nakayama K."/>
        </authorList>
    </citation>
    <scope>NUCLEOTIDE SEQUENCE</scope>
</reference>
<proteinExistence type="predicted"/>
<name>A0ABQ5D0D3_9ASTR</name>
<keyword evidence="2" id="KW-1185">Reference proteome</keyword>